<dbReference type="Proteomes" id="UP000002420">
    <property type="component" value="Chromosome"/>
</dbReference>
<accession>B3E2G6</accession>
<gene>
    <name evidence="1" type="ordered locus">Glov_0491</name>
</gene>
<dbReference type="Gene3D" id="3.30.460.40">
    <property type="match status" value="1"/>
</dbReference>
<dbReference type="AlphaFoldDB" id="B3E2G6"/>
<dbReference type="eggNOG" id="COG4914">
    <property type="taxonomic scope" value="Bacteria"/>
</dbReference>
<dbReference type="SUPFAM" id="SSF81301">
    <property type="entry name" value="Nucleotidyltransferase"/>
    <property type="match status" value="1"/>
</dbReference>
<sequence length="182" mass="20569">MDFKLVTEKLAAAFLQNKVQYALIGGYAVSLWGLPRATVDLDFLVRRTDMEMVREIVESLGYHCMHTSENVTQFDAADNALGEVDFLHAFRPASLAMLERAELKTVFDGQEPVPVILPEDLIGLKVQAIANKPSRMAIDKADIEGLMQLCGDQLDWQQVADYFALFDMTTLYLELKERHYGH</sequence>
<dbReference type="KEGG" id="glo:Glov_0491"/>
<dbReference type="RefSeq" id="WP_012468575.1">
    <property type="nucleotide sequence ID" value="NC_010814.1"/>
</dbReference>
<protein>
    <submittedName>
        <fullName evidence="1">Uncharacterized protein</fullName>
    </submittedName>
</protein>
<reference evidence="1 2" key="1">
    <citation type="submission" date="2008-05" db="EMBL/GenBank/DDBJ databases">
        <title>Complete sequence of chromosome of Geobacter lovleyi SZ.</title>
        <authorList>
            <consortium name="US DOE Joint Genome Institute"/>
            <person name="Lucas S."/>
            <person name="Copeland A."/>
            <person name="Lapidus A."/>
            <person name="Glavina del Rio T."/>
            <person name="Dalin E."/>
            <person name="Tice H."/>
            <person name="Bruce D."/>
            <person name="Goodwin L."/>
            <person name="Pitluck S."/>
            <person name="Chertkov O."/>
            <person name="Meincke L."/>
            <person name="Brettin T."/>
            <person name="Detter J.C."/>
            <person name="Han C."/>
            <person name="Tapia R."/>
            <person name="Kuske C.R."/>
            <person name="Schmutz J."/>
            <person name="Larimer F."/>
            <person name="Land M."/>
            <person name="Hauser L."/>
            <person name="Kyrpides N."/>
            <person name="Mikhailova N."/>
            <person name="Sung Y."/>
            <person name="Fletcher K.E."/>
            <person name="Ritalahti K.M."/>
            <person name="Loeffler F.E."/>
            <person name="Richardson P."/>
        </authorList>
    </citation>
    <scope>NUCLEOTIDE SEQUENCE [LARGE SCALE GENOMIC DNA]</scope>
    <source>
        <strain evidence="2">ATCC BAA-1151 / DSM 17278 / SZ</strain>
    </source>
</reference>
<evidence type="ECO:0000313" key="2">
    <source>
        <dbReference type="Proteomes" id="UP000002420"/>
    </source>
</evidence>
<keyword evidence="2" id="KW-1185">Reference proteome</keyword>
<dbReference type="EMBL" id="CP001089">
    <property type="protein sequence ID" value="ACD94219.1"/>
    <property type="molecule type" value="Genomic_DNA"/>
</dbReference>
<dbReference type="STRING" id="398767.Glov_0491"/>
<dbReference type="InterPro" id="IPR043519">
    <property type="entry name" value="NT_sf"/>
</dbReference>
<dbReference type="OrthoDB" id="9816370at2"/>
<proteinExistence type="predicted"/>
<name>B3E2G6_TRIL1</name>
<organism evidence="1 2">
    <name type="scientific">Trichlorobacter lovleyi (strain ATCC BAA-1151 / DSM 17278 / SZ)</name>
    <name type="common">Geobacter lovleyi</name>
    <dbReference type="NCBI Taxonomy" id="398767"/>
    <lineage>
        <taxon>Bacteria</taxon>
        <taxon>Pseudomonadati</taxon>
        <taxon>Thermodesulfobacteriota</taxon>
        <taxon>Desulfuromonadia</taxon>
        <taxon>Geobacterales</taxon>
        <taxon>Geobacteraceae</taxon>
        <taxon>Trichlorobacter</taxon>
    </lineage>
</organism>
<evidence type="ECO:0000313" key="1">
    <source>
        <dbReference type="EMBL" id="ACD94219.1"/>
    </source>
</evidence>
<dbReference type="HOGENOM" id="CLU_1460679_0_0_7"/>